<name>A0ABU8RN91_9ACTN</name>
<evidence type="ECO:0000313" key="3">
    <source>
        <dbReference type="Proteomes" id="UP001387100"/>
    </source>
</evidence>
<proteinExistence type="predicted"/>
<sequence>MSAAYPAWSYFPRNTRPPQWAHQLVDAVSTAQPDRTGMTSDTVLAHLAADLQRLCYTVEAGKRTVNKSRHSVLFEGDDVPTVSYEVEAAHGDPGIVVEVEVGRGARGNAAYRDITRTSLILDARYLDLLTPRACRYSSAGKVTTGQAYRDASASSAPSTPAGGSPSPSTGSSSSATEAAERYPVGLCPDCCSAAGARASLPKASRARRRAGRVGLS</sequence>
<dbReference type="Proteomes" id="UP001387100">
    <property type="component" value="Unassembled WGS sequence"/>
</dbReference>
<organism evidence="2 3">
    <name type="scientific">Pseudokineococcus basanitobsidens</name>
    <dbReference type="NCBI Taxonomy" id="1926649"/>
    <lineage>
        <taxon>Bacteria</taxon>
        <taxon>Bacillati</taxon>
        <taxon>Actinomycetota</taxon>
        <taxon>Actinomycetes</taxon>
        <taxon>Kineosporiales</taxon>
        <taxon>Kineosporiaceae</taxon>
        <taxon>Pseudokineococcus</taxon>
    </lineage>
</organism>
<feature type="compositionally biased region" description="Low complexity" evidence="1">
    <location>
        <begin position="151"/>
        <end position="177"/>
    </location>
</feature>
<reference evidence="2 3" key="1">
    <citation type="journal article" date="2017" name="Int. J. Syst. Evol. Microbiol.">
        <title>Pseudokineococcus basanitobsidens sp. nov., isolated from volcanic rock.</title>
        <authorList>
            <person name="Lee D.W."/>
            <person name="Park M.Y."/>
            <person name="Kim J.J."/>
            <person name="Kim B.S."/>
        </authorList>
    </citation>
    <scope>NUCLEOTIDE SEQUENCE [LARGE SCALE GENOMIC DNA]</scope>
    <source>
        <strain evidence="2 3">DSM 103726</strain>
    </source>
</reference>
<gene>
    <name evidence="2" type="ORF">WDZ17_14815</name>
</gene>
<protein>
    <submittedName>
        <fullName evidence="2">Uncharacterized protein</fullName>
    </submittedName>
</protein>
<comment type="caution">
    <text evidence="2">The sequence shown here is derived from an EMBL/GenBank/DDBJ whole genome shotgun (WGS) entry which is preliminary data.</text>
</comment>
<dbReference type="EMBL" id="JBBIAA010000026">
    <property type="protein sequence ID" value="MEJ5946567.1"/>
    <property type="molecule type" value="Genomic_DNA"/>
</dbReference>
<feature type="region of interest" description="Disordered" evidence="1">
    <location>
        <begin position="196"/>
        <end position="216"/>
    </location>
</feature>
<evidence type="ECO:0000313" key="2">
    <source>
        <dbReference type="EMBL" id="MEJ5946567.1"/>
    </source>
</evidence>
<dbReference type="RefSeq" id="WP_339575948.1">
    <property type="nucleotide sequence ID" value="NZ_JBBIAA010000026.1"/>
</dbReference>
<feature type="compositionally biased region" description="Basic residues" evidence="1">
    <location>
        <begin position="204"/>
        <end position="216"/>
    </location>
</feature>
<accession>A0ABU8RN91</accession>
<feature type="region of interest" description="Disordered" evidence="1">
    <location>
        <begin position="146"/>
        <end position="178"/>
    </location>
</feature>
<keyword evidence="3" id="KW-1185">Reference proteome</keyword>
<evidence type="ECO:0000256" key="1">
    <source>
        <dbReference type="SAM" id="MobiDB-lite"/>
    </source>
</evidence>